<proteinExistence type="predicted"/>
<dbReference type="Proteomes" id="UP000540989">
    <property type="component" value="Unassembled WGS sequence"/>
</dbReference>
<dbReference type="EMBL" id="JACHIP010000037">
    <property type="protein sequence ID" value="MBB5061336.1"/>
    <property type="molecule type" value="Genomic_DNA"/>
</dbReference>
<accession>A0A7W8E750</accession>
<keyword evidence="1" id="KW-0732">Signal</keyword>
<sequence length="90" mass="9956">MPSLKAIVLAVALFLATLSPAYANPTPAPHFHSEQEAKQHCPNDTVVWVNTKTGVYHLRGERWYGATKDGAYVCRKEADAEGDRMTRNGQ</sequence>
<organism evidence="2 3">
    <name type="scientific">Granulicella aggregans</name>
    <dbReference type="NCBI Taxonomy" id="474949"/>
    <lineage>
        <taxon>Bacteria</taxon>
        <taxon>Pseudomonadati</taxon>
        <taxon>Acidobacteriota</taxon>
        <taxon>Terriglobia</taxon>
        <taxon>Terriglobales</taxon>
        <taxon>Acidobacteriaceae</taxon>
        <taxon>Granulicella</taxon>
    </lineage>
</organism>
<name>A0A7W8E750_9BACT</name>
<protein>
    <submittedName>
        <fullName evidence="2">Uncharacterized protein</fullName>
    </submittedName>
</protein>
<dbReference type="RefSeq" id="WP_184224177.1">
    <property type="nucleotide sequence ID" value="NZ_JACHIP010000037.1"/>
</dbReference>
<comment type="caution">
    <text evidence="2">The sequence shown here is derived from an EMBL/GenBank/DDBJ whole genome shotgun (WGS) entry which is preliminary data.</text>
</comment>
<evidence type="ECO:0000256" key="1">
    <source>
        <dbReference type="SAM" id="SignalP"/>
    </source>
</evidence>
<gene>
    <name evidence="2" type="ORF">HDF16_006072</name>
</gene>
<evidence type="ECO:0000313" key="2">
    <source>
        <dbReference type="EMBL" id="MBB5061336.1"/>
    </source>
</evidence>
<feature type="signal peptide" evidence="1">
    <location>
        <begin position="1"/>
        <end position="23"/>
    </location>
</feature>
<evidence type="ECO:0000313" key="3">
    <source>
        <dbReference type="Proteomes" id="UP000540989"/>
    </source>
</evidence>
<reference evidence="2 3" key="1">
    <citation type="submission" date="2020-08" db="EMBL/GenBank/DDBJ databases">
        <title>Genomic Encyclopedia of Type Strains, Phase IV (KMG-V): Genome sequencing to study the core and pangenomes of soil and plant-associated prokaryotes.</title>
        <authorList>
            <person name="Whitman W."/>
        </authorList>
    </citation>
    <scope>NUCLEOTIDE SEQUENCE [LARGE SCALE GENOMIC DNA]</scope>
    <source>
        <strain evidence="2 3">M8UP14</strain>
    </source>
</reference>
<keyword evidence="3" id="KW-1185">Reference proteome</keyword>
<feature type="chain" id="PRO_5031435019" evidence="1">
    <location>
        <begin position="24"/>
        <end position="90"/>
    </location>
</feature>
<dbReference type="AlphaFoldDB" id="A0A7W8E750"/>